<dbReference type="GO" id="GO:0046982">
    <property type="term" value="F:protein heterodimerization activity"/>
    <property type="evidence" value="ECO:0007669"/>
    <property type="project" value="InterPro"/>
</dbReference>
<keyword evidence="4" id="KW-0539">Nucleus</keyword>
<dbReference type="GO" id="GO:0005694">
    <property type="term" value="C:chromosome"/>
    <property type="evidence" value="ECO:0007669"/>
    <property type="project" value="UniProtKB-SubCell"/>
</dbReference>
<dbReference type="GO" id="GO:0000712">
    <property type="term" value="P:resolution of meiotic recombination intermediates"/>
    <property type="evidence" value="ECO:0007669"/>
    <property type="project" value="TreeGrafter"/>
</dbReference>
<dbReference type="OrthoDB" id="10071681at2759"/>
<dbReference type="GO" id="GO:0071821">
    <property type="term" value="C:FANCM-MHF complex"/>
    <property type="evidence" value="ECO:0007669"/>
    <property type="project" value="TreeGrafter"/>
</dbReference>
<proteinExistence type="predicted"/>
<protein>
    <recommendedName>
        <fullName evidence="6">CENP-T/Histone H4 histone fold domain-containing protein</fullName>
    </recommendedName>
</protein>
<evidence type="ECO:0000256" key="1">
    <source>
        <dbReference type="ARBA" id="ARBA00004123"/>
    </source>
</evidence>
<dbReference type="SUPFAM" id="SSF47113">
    <property type="entry name" value="Histone-fold"/>
    <property type="match status" value="1"/>
</dbReference>
<evidence type="ECO:0000256" key="5">
    <source>
        <dbReference type="SAM" id="MobiDB-lite"/>
    </source>
</evidence>
<dbReference type="InterPro" id="IPR009072">
    <property type="entry name" value="Histone-fold"/>
</dbReference>
<dbReference type="PANTHER" id="PTHR22980:SF5">
    <property type="entry name" value="CENP-T_HISTONE H4 HISTONE FOLD DOMAIN-CONTAINING PROTEIN"/>
    <property type="match status" value="1"/>
</dbReference>
<comment type="caution">
    <text evidence="7">The sequence shown here is derived from an EMBL/GenBank/DDBJ whole genome shotgun (WGS) entry which is preliminary data.</text>
</comment>
<reference evidence="7 8" key="1">
    <citation type="submission" date="2013-03" db="EMBL/GenBank/DDBJ databases">
        <title>The Genome Sequence of Cladophialophora psammophila CBS 110553.</title>
        <authorList>
            <consortium name="The Broad Institute Genomics Platform"/>
            <person name="Cuomo C."/>
            <person name="de Hoog S."/>
            <person name="Gorbushina A."/>
            <person name="Walker B."/>
            <person name="Young S.K."/>
            <person name="Zeng Q."/>
            <person name="Gargeya S."/>
            <person name="Fitzgerald M."/>
            <person name="Haas B."/>
            <person name="Abouelleil A."/>
            <person name="Allen A.W."/>
            <person name="Alvarado L."/>
            <person name="Arachchi H.M."/>
            <person name="Berlin A.M."/>
            <person name="Chapman S.B."/>
            <person name="Gainer-Dewar J."/>
            <person name="Goldberg J."/>
            <person name="Griggs A."/>
            <person name="Gujja S."/>
            <person name="Hansen M."/>
            <person name="Howarth C."/>
            <person name="Imamovic A."/>
            <person name="Ireland A."/>
            <person name="Larimer J."/>
            <person name="McCowan C."/>
            <person name="Murphy C."/>
            <person name="Pearson M."/>
            <person name="Poon T.W."/>
            <person name="Priest M."/>
            <person name="Roberts A."/>
            <person name="Saif S."/>
            <person name="Shea T."/>
            <person name="Sisk P."/>
            <person name="Sykes S."/>
            <person name="Wortman J."/>
            <person name="Nusbaum C."/>
            <person name="Birren B."/>
        </authorList>
    </citation>
    <scope>NUCLEOTIDE SEQUENCE [LARGE SCALE GENOMIC DNA]</scope>
    <source>
        <strain evidence="7 8">CBS 110553</strain>
    </source>
</reference>
<evidence type="ECO:0000256" key="2">
    <source>
        <dbReference type="ARBA" id="ARBA00004286"/>
    </source>
</evidence>
<dbReference type="HOGENOM" id="CLU_497851_0_0_1"/>
<dbReference type="RefSeq" id="XP_007747257.1">
    <property type="nucleotide sequence ID" value="XM_007749067.1"/>
</dbReference>
<name>W9WVK9_9EURO</name>
<keyword evidence="3" id="KW-0158">Chromosome</keyword>
<feature type="compositionally biased region" description="Polar residues" evidence="5">
    <location>
        <begin position="1"/>
        <end position="18"/>
    </location>
</feature>
<dbReference type="CDD" id="cd22920">
    <property type="entry name" value="HFD_CENP-T"/>
    <property type="match status" value="1"/>
</dbReference>
<dbReference type="Gene3D" id="1.10.20.10">
    <property type="entry name" value="Histone, subunit A"/>
    <property type="match status" value="1"/>
</dbReference>
<feature type="region of interest" description="Disordered" evidence="5">
    <location>
        <begin position="291"/>
        <end position="320"/>
    </location>
</feature>
<dbReference type="Proteomes" id="UP000019471">
    <property type="component" value="Unassembled WGS sequence"/>
</dbReference>
<comment type="subcellular location">
    <subcellularLocation>
        <location evidence="2">Chromosome</location>
    </subcellularLocation>
    <subcellularLocation>
        <location evidence="1">Nucleus</location>
    </subcellularLocation>
</comment>
<sequence length="502" mass="56536">MSSRPHASIETQPSQTPTRYAPSTPHALRALQQRSGAKTRSARRRRAFSDTIRPDSARGILRQLAKITAPITRKVAPTPGTGRGKENKAPVGGWHGDDEDDEGQNFKRPRLALDIEDSLESIEVPRPTEEDDEDSELLPAPTPSVLLDDDDGLGEGQNDNPTFTLRSIDYRAQAHSLDNSRRLSRHSFPASDPIEKVSFNGGDEESTFLSERGRRAETVEQTENISRYDFGVIDMDGFHSELEIRRESHNQDLPEGPEEMRNDLVKLAPEYITLKDGGGEAEALQSLQILQRSPSPARPDESDIHLPTLDDSNFQLPDPDVETVSNYAQRAREARFVEASPSTIDQHRREETPEQEAEPRARQLSEQGSMSEEIPRPAPPQPRRKRLKLTRHGEMVPSLPSSLIRRVAIEAQARLGNRRPKLGRDHMQALEQATEWYFEQVGEDLEAYSTHARRKRIDQSDVLMLMHRQRLLQNDGELLRAAKELLPNEIVAGLDLDESSDL</sequence>
<evidence type="ECO:0000256" key="4">
    <source>
        <dbReference type="ARBA" id="ARBA00023242"/>
    </source>
</evidence>
<dbReference type="AlphaFoldDB" id="W9WVK9"/>
<evidence type="ECO:0000313" key="8">
    <source>
        <dbReference type="Proteomes" id="UP000019471"/>
    </source>
</evidence>
<accession>W9WVK9</accession>
<dbReference type="Pfam" id="PF15511">
    <property type="entry name" value="CENP-T_C"/>
    <property type="match status" value="1"/>
</dbReference>
<feature type="region of interest" description="Disordered" evidence="5">
    <location>
        <begin position="1"/>
        <end position="162"/>
    </location>
</feature>
<feature type="region of interest" description="Disordered" evidence="5">
    <location>
        <begin position="333"/>
        <end position="384"/>
    </location>
</feature>
<dbReference type="STRING" id="1182543.W9WVK9"/>
<dbReference type="PANTHER" id="PTHR22980">
    <property type="entry name" value="CORTISTATIN"/>
    <property type="match status" value="1"/>
</dbReference>
<organism evidence="7 8">
    <name type="scientific">Cladophialophora psammophila CBS 110553</name>
    <dbReference type="NCBI Taxonomy" id="1182543"/>
    <lineage>
        <taxon>Eukaryota</taxon>
        <taxon>Fungi</taxon>
        <taxon>Dikarya</taxon>
        <taxon>Ascomycota</taxon>
        <taxon>Pezizomycotina</taxon>
        <taxon>Eurotiomycetes</taxon>
        <taxon>Chaetothyriomycetidae</taxon>
        <taxon>Chaetothyriales</taxon>
        <taxon>Herpotrichiellaceae</taxon>
        <taxon>Cladophialophora</taxon>
    </lineage>
</organism>
<feature type="domain" description="CENP-T/Histone H4 histone fold" evidence="6">
    <location>
        <begin position="392"/>
        <end position="495"/>
    </location>
</feature>
<feature type="compositionally biased region" description="Basic and acidic residues" evidence="5">
    <location>
        <begin position="345"/>
        <end position="363"/>
    </location>
</feature>
<dbReference type="GO" id="GO:0003682">
    <property type="term" value="F:chromatin binding"/>
    <property type="evidence" value="ECO:0007669"/>
    <property type="project" value="TreeGrafter"/>
</dbReference>
<evidence type="ECO:0000313" key="7">
    <source>
        <dbReference type="EMBL" id="EXJ68691.1"/>
    </source>
</evidence>
<evidence type="ECO:0000256" key="3">
    <source>
        <dbReference type="ARBA" id="ARBA00022454"/>
    </source>
</evidence>
<dbReference type="GO" id="GO:0031297">
    <property type="term" value="P:replication fork processing"/>
    <property type="evidence" value="ECO:0007669"/>
    <property type="project" value="TreeGrafter"/>
</dbReference>
<evidence type="ECO:0000259" key="6">
    <source>
        <dbReference type="Pfam" id="PF15511"/>
    </source>
</evidence>
<dbReference type="EMBL" id="AMGX01000013">
    <property type="protein sequence ID" value="EXJ68691.1"/>
    <property type="molecule type" value="Genomic_DNA"/>
</dbReference>
<keyword evidence="8" id="KW-1185">Reference proteome</keyword>
<dbReference type="GeneID" id="19193184"/>
<dbReference type="InterPro" id="IPR035425">
    <property type="entry name" value="CENP-T/H4_C"/>
</dbReference>
<gene>
    <name evidence="7" type="ORF">A1O5_08485</name>
</gene>
<dbReference type="eggNOG" id="ENOG502S8G5">
    <property type="taxonomic scope" value="Eukaryota"/>
</dbReference>